<name>A0A3E5DMF8_9BACT</name>
<accession>A0A3E5DMF8</accession>
<sequence>MINLRITGLYNRGQQDEYVELEAAARCDLEGLMLVRYLYNAEGFPIYSQARLYEFPDTNLRKENRVRLYSGFTKEKKVRTPEGVTYNFSWNLDTPIWDGNHVECYIMSPDERIGYAPCDPIEDHESPAERGTFLPLGEELGMSLAKAIVEGNVQVHDETLGFVPLKVTGVPEDEKVFFENGDFEGLLKHMQEKGEIGTAKPSKKTKKSKKSK</sequence>
<dbReference type="AlphaFoldDB" id="A0A3E5DMF8"/>
<feature type="compositionally biased region" description="Basic residues" evidence="1">
    <location>
        <begin position="201"/>
        <end position="212"/>
    </location>
</feature>
<evidence type="ECO:0000256" key="1">
    <source>
        <dbReference type="SAM" id="MobiDB-lite"/>
    </source>
</evidence>
<evidence type="ECO:0000313" key="2">
    <source>
        <dbReference type="EMBL" id="RGS10795.1"/>
    </source>
</evidence>
<gene>
    <name evidence="2" type="ORF">DWY11_14855</name>
</gene>
<reference evidence="2 3" key="1">
    <citation type="submission" date="2018-08" db="EMBL/GenBank/DDBJ databases">
        <title>A genome reference for cultivated species of the human gut microbiota.</title>
        <authorList>
            <person name="Zou Y."/>
            <person name="Xue W."/>
            <person name="Luo G."/>
        </authorList>
    </citation>
    <scope>NUCLEOTIDE SEQUENCE [LARGE SCALE GENOMIC DNA]</scope>
    <source>
        <strain evidence="2 3">AF24-12</strain>
    </source>
</reference>
<protein>
    <submittedName>
        <fullName evidence="2">Uncharacterized protein</fullName>
    </submittedName>
</protein>
<proteinExistence type="predicted"/>
<feature type="region of interest" description="Disordered" evidence="1">
    <location>
        <begin position="191"/>
        <end position="212"/>
    </location>
</feature>
<dbReference type="Proteomes" id="UP000283872">
    <property type="component" value="Unassembled WGS sequence"/>
</dbReference>
<comment type="caution">
    <text evidence="2">The sequence shown here is derived from an EMBL/GenBank/DDBJ whole genome shotgun (WGS) entry which is preliminary data.</text>
</comment>
<dbReference type="EMBL" id="QRVA01000061">
    <property type="protein sequence ID" value="RGS10795.1"/>
    <property type="molecule type" value="Genomic_DNA"/>
</dbReference>
<evidence type="ECO:0000313" key="3">
    <source>
        <dbReference type="Proteomes" id="UP000283872"/>
    </source>
</evidence>
<dbReference type="RefSeq" id="WP_117588021.1">
    <property type="nucleotide sequence ID" value="NZ_QRVA01000061.1"/>
</dbReference>
<organism evidence="2 3">
    <name type="scientific">Segatella copri</name>
    <dbReference type="NCBI Taxonomy" id="165179"/>
    <lineage>
        <taxon>Bacteria</taxon>
        <taxon>Pseudomonadati</taxon>
        <taxon>Bacteroidota</taxon>
        <taxon>Bacteroidia</taxon>
        <taxon>Bacteroidales</taxon>
        <taxon>Prevotellaceae</taxon>
        <taxon>Segatella</taxon>
    </lineage>
</organism>